<dbReference type="PANTHER" id="PTHR43174:SF3">
    <property type="entry name" value="UDP-N-ACETYLGLUCOSAMINE 2-EPIMERASE"/>
    <property type="match status" value="1"/>
</dbReference>
<gene>
    <name evidence="2" type="ORF">A2931_02880</name>
</gene>
<dbReference type="SUPFAM" id="SSF53756">
    <property type="entry name" value="UDP-Glycosyltransferase/glycogen phosphorylase"/>
    <property type="match status" value="1"/>
</dbReference>
<dbReference type="PANTHER" id="PTHR43174">
    <property type="entry name" value="UDP-N-ACETYLGLUCOSAMINE 2-EPIMERASE"/>
    <property type="match status" value="1"/>
</dbReference>
<dbReference type="EMBL" id="MHMQ01000007">
    <property type="protein sequence ID" value="OGZ31092.1"/>
    <property type="molecule type" value="Genomic_DNA"/>
</dbReference>
<dbReference type="InterPro" id="IPR003331">
    <property type="entry name" value="UDP_GlcNAc_Epimerase_2_dom"/>
</dbReference>
<dbReference type="InterPro" id="IPR029767">
    <property type="entry name" value="WecB-like"/>
</dbReference>
<feature type="domain" description="UDP-N-acetylglucosamine 2-epimerase" evidence="1">
    <location>
        <begin position="24"/>
        <end position="367"/>
    </location>
</feature>
<accession>A0A1G2F024</accession>
<dbReference type="Proteomes" id="UP000177486">
    <property type="component" value="Unassembled WGS sequence"/>
</dbReference>
<name>A0A1G2F024_9BACT</name>
<dbReference type="GO" id="GO:0004553">
    <property type="term" value="F:hydrolase activity, hydrolyzing O-glycosyl compounds"/>
    <property type="evidence" value="ECO:0007669"/>
    <property type="project" value="InterPro"/>
</dbReference>
<dbReference type="NCBIfam" id="TIGR03568">
    <property type="entry name" value="NeuC_NnaA"/>
    <property type="match status" value="1"/>
</dbReference>
<sequence>MKKKKIAYVSGTRADFGLMTPVLKAVRASDKLELKLYATGMHLMPEFGETINHIRKEFPEVVPVQAVFEKDNRESAAKFTGDFLNKLALEFNENKPDFVLILGDRVEMLCVAVACLYLGIPTGHLHGGEKTSTVDEIARHAIIKLASIHFPATDESAKRIEKMGEEEWRIHVVGAPALDIILNEELPTKEELYRKLKLKQEDKFILVTQHPVSEEVENAANQMEETISAVKKTGLPVVAIYSNSDAGGREMIAVIEKEKNNPLFHIFPSLEYKTFLASEREAVVWVGNSSGACIESSSFKVPVVNIGTRQQGRQRGQNVIDVGYDRNEIFDAIKKSLEDEEYKKFLSGVKNPWGDGKTGLRIAKILESVNLELKLLGKKITY</sequence>
<evidence type="ECO:0000313" key="2">
    <source>
        <dbReference type="EMBL" id="OGZ31092.1"/>
    </source>
</evidence>
<dbReference type="AlphaFoldDB" id="A0A1G2F024"/>
<dbReference type="GO" id="GO:0006047">
    <property type="term" value="P:UDP-N-acetylglucosamine metabolic process"/>
    <property type="evidence" value="ECO:0007669"/>
    <property type="project" value="InterPro"/>
</dbReference>
<dbReference type="Gene3D" id="3.40.50.2000">
    <property type="entry name" value="Glycogen Phosphorylase B"/>
    <property type="match status" value="2"/>
</dbReference>
<evidence type="ECO:0000313" key="3">
    <source>
        <dbReference type="Proteomes" id="UP000177486"/>
    </source>
</evidence>
<reference evidence="2 3" key="1">
    <citation type="journal article" date="2016" name="Nat. Commun.">
        <title>Thousands of microbial genomes shed light on interconnected biogeochemical processes in an aquifer system.</title>
        <authorList>
            <person name="Anantharaman K."/>
            <person name="Brown C.T."/>
            <person name="Hug L.A."/>
            <person name="Sharon I."/>
            <person name="Castelle C.J."/>
            <person name="Probst A.J."/>
            <person name="Thomas B.C."/>
            <person name="Singh A."/>
            <person name="Wilkins M.J."/>
            <person name="Karaoz U."/>
            <person name="Brodie E.L."/>
            <person name="Williams K.H."/>
            <person name="Hubbard S.S."/>
            <person name="Banfield J.F."/>
        </authorList>
    </citation>
    <scope>NUCLEOTIDE SEQUENCE [LARGE SCALE GENOMIC DNA]</scope>
</reference>
<dbReference type="CDD" id="cd03786">
    <property type="entry name" value="GTB_UDP-GlcNAc_2-Epimerase"/>
    <property type="match status" value="1"/>
</dbReference>
<protein>
    <submittedName>
        <fullName evidence="2">UDP-N-acetyl-D-glucosamine 2-epimerase, UDP-hydrolysing</fullName>
    </submittedName>
</protein>
<proteinExistence type="predicted"/>
<comment type="caution">
    <text evidence="2">The sequence shown here is derived from an EMBL/GenBank/DDBJ whole genome shotgun (WGS) entry which is preliminary data.</text>
</comment>
<organism evidence="2 3">
    <name type="scientific">Candidatus Niyogibacteria bacterium RIFCSPLOWO2_01_FULL_45_48</name>
    <dbReference type="NCBI Taxonomy" id="1801724"/>
    <lineage>
        <taxon>Bacteria</taxon>
        <taxon>Candidatus Niyogiibacteriota</taxon>
    </lineage>
</organism>
<dbReference type="Pfam" id="PF02350">
    <property type="entry name" value="Epimerase_2"/>
    <property type="match status" value="1"/>
</dbReference>
<dbReference type="InterPro" id="IPR020004">
    <property type="entry name" value="UDP-GlcNAc_Epase"/>
</dbReference>
<evidence type="ECO:0000259" key="1">
    <source>
        <dbReference type="Pfam" id="PF02350"/>
    </source>
</evidence>